<feature type="region of interest" description="Disordered" evidence="1">
    <location>
        <begin position="359"/>
        <end position="384"/>
    </location>
</feature>
<dbReference type="AlphaFoldDB" id="A0A4R4KLA6"/>
<keyword evidence="2" id="KW-0812">Transmembrane</keyword>
<dbReference type="RefSeq" id="WP_132113716.1">
    <property type="nucleotide sequence ID" value="NZ_SMJU01000001.1"/>
</dbReference>
<evidence type="ECO:0000256" key="2">
    <source>
        <dbReference type="SAM" id="Phobius"/>
    </source>
</evidence>
<proteinExistence type="predicted"/>
<dbReference type="EMBL" id="SMJU01000001">
    <property type="protein sequence ID" value="TDB69028.1"/>
    <property type="molecule type" value="Genomic_DNA"/>
</dbReference>
<protein>
    <submittedName>
        <fullName evidence="3">DUF748 domain-containing protein</fullName>
    </submittedName>
</protein>
<dbReference type="InterPro" id="IPR008023">
    <property type="entry name" value="DUF748"/>
</dbReference>
<name>A0A4R4KLA6_9BACT</name>
<comment type="caution">
    <text evidence="3">The sequence shown here is derived from an EMBL/GenBank/DDBJ whole genome shotgun (WGS) entry which is preliminary data.</text>
</comment>
<keyword evidence="2" id="KW-1133">Transmembrane helix</keyword>
<dbReference type="Proteomes" id="UP000295706">
    <property type="component" value="Unassembled WGS sequence"/>
</dbReference>
<reference evidence="3 4" key="1">
    <citation type="submission" date="2019-02" db="EMBL/GenBank/DDBJ databases">
        <title>Arundinibacter roseus gen. nov., sp. nov., a new member of the family Cytophagaceae.</title>
        <authorList>
            <person name="Szuroczki S."/>
            <person name="Khayer B."/>
            <person name="Sproer C."/>
            <person name="Toumi M."/>
            <person name="Szabo A."/>
            <person name="Felfoldi T."/>
            <person name="Schumann P."/>
            <person name="Toth E."/>
        </authorList>
    </citation>
    <scope>NUCLEOTIDE SEQUENCE [LARGE SCALE GENOMIC DNA]</scope>
    <source>
        <strain evidence="3 4">DMA-k-7a</strain>
    </source>
</reference>
<evidence type="ECO:0000313" key="3">
    <source>
        <dbReference type="EMBL" id="TDB69028.1"/>
    </source>
</evidence>
<keyword evidence="4" id="KW-1185">Reference proteome</keyword>
<organism evidence="3 4">
    <name type="scientific">Arundinibacter roseus</name>
    <dbReference type="NCBI Taxonomy" id="2070510"/>
    <lineage>
        <taxon>Bacteria</taxon>
        <taxon>Pseudomonadati</taxon>
        <taxon>Bacteroidota</taxon>
        <taxon>Cytophagia</taxon>
        <taxon>Cytophagales</taxon>
        <taxon>Spirosomataceae</taxon>
        <taxon>Arundinibacter</taxon>
    </lineage>
</organism>
<evidence type="ECO:0000313" key="4">
    <source>
        <dbReference type="Proteomes" id="UP000295706"/>
    </source>
</evidence>
<sequence length="384" mass="43982">MKKSVKIFLGILVVLIIARLILPYFVVRYVNKVLADMDGYTGHISDVHIALYRGAYQIDSINIRKINGKIEEPFLLIPKMDLAVQWSALFKGGLVAEVTCFRPEVNFAFSEDENASQTGAENDWTQVVKDLIPIQINKFSVVDGTINLTNIVSQPSTDLSMKNFQLEIENIRNVDDNSDSLPSPVRASGDLPGYDGKLTFDARMQLLKQIPDFDYNLKLSGLQLQKLNTLAKRYAGIDFESGSLDLISEMKLTDNQIQGYLKPLTRDMQIFEWNEGDQRTVTQFVRELLAEGGNKILENKLKDQVATRIPLEGNIENIETDFWPILIGVLRNAYVSALTDTFDNTLSVKEAWELYREDRRNKREERKKERKEKRQERKAERARN</sequence>
<feature type="transmembrane region" description="Helical" evidence="2">
    <location>
        <begin position="7"/>
        <end position="27"/>
    </location>
</feature>
<dbReference type="Pfam" id="PF05359">
    <property type="entry name" value="DUF748"/>
    <property type="match status" value="1"/>
</dbReference>
<accession>A0A4R4KLA6</accession>
<evidence type="ECO:0000256" key="1">
    <source>
        <dbReference type="SAM" id="MobiDB-lite"/>
    </source>
</evidence>
<keyword evidence="2" id="KW-0472">Membrane</keyword>
<dbReference type="OrthoDB" id="9771783at2"/>
<gene>
    <name evidence="3" type="ORF">EZE20_01460</name>
</gene>